<name>A0A8T0R6S8_PANVG</name>
<proteinExistence type="predicted"/>
<dbReference type="EMBL" id="CM029047">
    <property type="protein sequence ID" value="KAG2581244.1"/>
    <property type="molecule type" value="Genomic_DNA"/>
</dbReference>
<dbReference type="AlphaFoldDB" id="A0A8T0R6S8"/>
<gene>
    <name evidence="1" type="ORF">PVAP13_6KG020700</name>
</gene>
<evidence type="ECO:0000313" key="2">
    <source>
        <dbReference type="Proteomes" id="UP000823388"/>
    </source>
</evidence>
<accession>A0A8T0R6S8</accession>
<dbReference type="Proteomes" id="UP000823388">
    <property type="component" value="Chromosome 6K"/>
</dbReference>
<organism evidence="1 2">
    <name type="scientific">Panicum virgatum</name>
    <name type="common">Blackwell switchgrass</name>
    <dbReference type="NCBI Taxonomy" id="38727"/>
    <lineage>
        <taxon>Eukaryota</taxon>
        <taxon>Viridiplantae</taxon>
        <taxon>Streptophyta</taxon>
        <taxon>Embryophyta</taxon>
        <taxon>Tracheophyta</taxon>
        <taxon>Spermatophyta</taxon>
        <taxon>Magnoliopsida</taxon>
        <taxon>Liliopsida</taxon>
        <taxon>Poales</taxon>
        <taxon>Poaceae</taxon>
        <taxon>PACMAD clade</taxon>
        <taxon>Panicoideae</taxon>
        <taxon>Panicodae</taxon>
        <taxon>Paniceae</taxon>
        <taxon>Panicinae</taxon>
        <taxon>Panicum</taxon>
        <taxon>Panicum sect. Hiantes</taxon>
    </lineage>
</organism>
<sequence length="119" mass="13410">MLTLLTSSVPAPGSQVQSPRCFSNFLVHWVQVCGSWLTTLPRCHVQTASSKESAQDHAMYCMQAFRRSPTLQDILRKIQALIKGNKSWKKKRRKEVVSCCVGLTHLLSLNFMGRNVSAF</sequence>
<comment type="caution">
    <text evidence="1">The sequence shown here is derived from an EMBL/GenBank/DDBJ whole genome shotgun (WGS) entry which is preliminary data.</text>
</comment>
<keyword evidence="2" id="KW-1185">Reference proteome</keyword>
<protein>
    <submittedName>
        <fullName evidence="1">Uncharacterized protein</fullName>
    </submittedName>
</protein>
<reference evidence="1" key="1">
    <citation type="submission" date="2020-05" db="EMBL/GenBank/DDBJ databases">
        <title>WGS assembly of Panicum virgatum.</title>
        <authorList>
            <person name="Lovell J.T."/>
            <person name="Jenkins J."/>
            <person name="Shu S."/>
            <person name="Juenger T.E."/>
            <person name="Schmutz J."/>
        </authorList>
    </citation>
    <scope>NUCLEOTIDE SEQUENCE</scope>
    <source>
        <strain evidence="1">AP13</strain>
    </source>
</reference>
<evidence type="ECO:0000313" key="1">
    <source>
        <dbReference type="EMBL" id="KAG2581244.1"/>
    </source>
</evidence>